<dbReference type="InParanoid" id="J0CT66"/>
<gene>
    <name evidence="2" type="ORF">AURDEDRAFT_131662</name>
</gene>
<keyword evidence="3" id="KW-1185">Reference proteome</keyword>
<reference evidence="3" key="1">
    <citation type="journal article" date="2012" name="Science">
        <title>The Paleozoic origin of enzymatic lignin decomposition reconstructed from 31 fungal genomes.</title>
        <authorList>
            <person name="Floudas D."/>
            <person name="Binder M."/>
            <person name="Riley R."/>
            <person name="Barry K."/>
            <person name="Blanchette R.A."/>
            <person name="Henrissat B."/>
            <person name="Martinez A.T."/>
            <person name="Otillar R."/>
            <person name="Spatafora J.W."/>
            <person name="Yadav J.S."/>
            <person name="Aerts A."/>
            <person name="Benoit I."/>
            <person name="Boyd A."/>
            <person name="Carlson A."/>
            <person name="Copeland A."/>
            <person name="Coutinho P.M."/>
            <person name="de Vries R.P."/>
            <person name="Ferreira P."/>
            <person name="Findley K."/>
            <person name="Foster B."/>
            <person name="Gaskell J."/>
            <person name="Glotzer D."/>
            <person name="Gorecki P."/>
            <person name="Heitman J."/>
            <person name="Hesse C."/>
            <person name="Hori C."/>
            <person name="Igarashi K."/>
            <person name="Jurgens J.A."/>
            <person name="Kallen N."/>
            <person name="Kersten P."/>
            <person name="Kohler A."/>
            <person name="Kuees U."/>
            <person name="Kumar T.K.A."/>
            <person name="Kuo A."/>
            <person name="LaButti K."/>
            <person name="Larrondo L.F."/>
            <person name="Lindquist E."/>
            <person name="Ling A."/>
            <person name="Lombard V."/>
            <person name="Lucas S."/>
            <person name="Lundell T."/>
            <person name="Martin R."/>
            <person name="McLaughlin D.J."/>
            <person name="Morgenstern I."/>
            <person name="Morin E."/>
            <person name="Murat C."/>
            <person name="Nagy L.G."/>
            <person name="Nolan M."/>
            <person name="Ohm R.A."/>
            <person name="Patyshakuliyeva A."/>
            <person name="Rokas A."/>
            <person name="Ruiz-Duenas F.J."/>
            <person name="Sabat G."/>
            <person name="Salamov A."/>
            <person name="Samejima M."/>
            <person name="Schmutz J."/>
            <person name="Slot J.C."/>
            <person name="St John F."/>
            <person name="Stenlid J."/>
            <person name="Sun H."/>
            <person name="Sun S."/>
            <person name="Syed K."/>
            <person name="Tsang A."/>
            <person name="Wiebenga A."/>
            <person name="Young D."/>
            <person name="Pisabarro A."/>
            <person name="Eastwood D.C."/>
            <person name="Martin F."/>
            <person name="Cullen D."/>
            <person name="Grigoriev I.V."/>
            <person name="Hibbett D.S."/>
        </authorList>
    </citation>
    <scope>NUCLEOTIDE SEQUENCE [LARGE SCALE GENOMIC DNA]</scope>
    <source>
        <strain evidence="3">TFB10046</strain>
    </source>
</reference>
<dbReference type="KEGG" id="adl:AURDEDRAFT_131662"/>
<feature type="region of interest" description="Disordered" evidence="1">
    <location>
        <begin position="291"/>
        <end position="340"/>
    </location>
</feature>
<dbReference type="EMBL" id="JH688211">
    <property type="protein sequence ID" value="EJD33476.1"/>
    <property type="molecule type" value="Genomic_DNA"/>
</dbReference>
<protein>
    <submittedName>
        <fullName evidence="2">Uncharacterized protein</fullName>
    </submittedName>
</protein>
<dbReference type="Proteomes" id="UP000006514">
    <property type="component" value="Unassembled WGS sequence"/>
</dbReference>
<dbReference type="AlphaFoldDB" id="J0CT66"/>
<feature type="compositionally biased region" description="Low complexity" evidence="1">
    <location>
        <begin position="324"/>
        <end position="340"/>
    </location>
</feature>
<evidence type="ECO:0000313" key="3">
    <source>
        <dbReference type="Proteomes" id="UP000006514"/>
    </source>
</evidence>
<organism evidence="2 3">
    <name type="scientific">Auricularia subglabra (strain TFB-10046 / SS5)</name>
    <name type="common">White-rot fungus</name>
    <name type="synonym">Auricularia delicata (strain TFB10046)</name>
    <dbReference type="NCBI Taxonomy" id="717982"/>
    <lineage>
        <taxon>Eukaryota</taxon>
        <taxon>Fungi</taxon>
        <taxon>Dikarya</taxon>
        <taxon>Basidiomycota</taxon>
        <taxon>Agaricomycotina</taxon>
        <taxon>Agaricomycetes</taxon>
        <taxon>Auriculariales</taxon>
        <taxon>Auriculariaceae</taxon>
        <taxon>Auricularia</taxon>
    </lineage>
</organism>
<name>J0CT66_AURST</name>
<proteinExistence type="predicted"/>
<feature type="compositionally biased region" description="Polar residues" evidence="1">
    <location>
        <begin position="293"/>
        <end position="304"/>
    </location>
</feature>
<accession>J0CT66</accession>
<sequence length="340" mass="36888">MPFSYLPPELYTDIVILWAACHARPADIVGAMALCKSFHSALKGLLHQRVSLGTCSQLELYSTLARKRADEGDPLRVGSLAVATPGCTWPFRSCCRGANTVLFERILTSITALDVVRVTSLYASTALRYADARLLHVTTGGIRDVPQLLGLPNDRITHLVLDPFPGYPAAVTAIALNLARLTELTLIVPHIVDPVLSRCLNGHLRTFLDTCAGCLCLLSLKIKVIFPFDTDEVTMQREAAQRAMKSLCPGVMGSPLTKTVVVTLEPVRRFGDTWIAGTSWSARRFTQKKGNPMQYTTLPQSSGGSAEEEWDQDGTKGAESVNFPPAGAAPRPLAPSIFVL</sequence>
<evidence type="ECO:0000313" key="2">
    <source>
        <dbReference type="EMBL" id="EJD33476.1"/>
    </source>
</evidence>
<evidence type="ECO:0000256" key="1">
    <source>
        <dbReference type="SAM" id="MobiDB-lite"/>
    </source>
</evidence>